<name>A0ABD0R582_CIRMR</name>
<dbReference type="Proteomes" id="UP001529510">
    <property type="component" value="Unassembled WGS sequence"/>
</dbReference>
<evidence type="ECO:0000313" key="1">
    <source>
        <dbReference type="EMBL" id="KAL0193581.1"/>
    </source>
</evidence>
<organism evidence="1 2">
    <name type="scientific">Cirrhinus mrigala</name>
    <name type="common">Mrigala</name>
    <dbReference type="NCBI Taxonomy" id="683832"/>
    <lineage>
        <taxon>Eukaryota</taxon>
        <taxon>Metazoa</taxon>
        <taxon>Chordata</taxon>
        <taxon>Craniata</taxon>
        <taxon>Vertebrata</taxon>
        <taxon>Euteleostomi</taxon>
        <taxon>Actinopterygii</taxon>
        <taxon>Neopterygii</taxon>
        <taxon>Teleostei</taxon>
        <taxon>Ostariophysi</taxon>
        <taxon>Cypriniformes</taxon>
        <taxon>Cyprinidae</taxon>
        <taxon>Labeoninae</taxon>
        <taxon>Labeonini</taxon>
        <taxon>Cirrhinus</taxon>
    </lineage>
</organism>
<comment type="caution">
    <text evidence="1">The sequence shown here is derived from an EMBL/GenBank/DDBJ whole genome shotgun (WGS) entry which is preliminary data.</text>
</comment>
<dbReference type="EMBL" id="JAMKFB020000005">
    <property type="protein sequence ID" value="KAL0193581.1"/>
    <property type="molecule type" value="Genomic_DNA"/>
</dbReference>
<keyword evidence="2" id="KW-1185">Reference proteome</keyword>
<gene>
    <name evidence="1" type="ORF">M9458_011877</name>
</gene>
<protein>
    <submittedName>
        <fullName evidence="1">Uncharacterized protein</fullName>
    </submittedName>
</protein>
<feature type="non-terminal residue" evidence="1">
    <location>
        <position position="1"/>
    </location>
</feature>
<sequence length="58" mass="6964">AVKREEKKWEEQRDKVLKEQRGTLEQQIEEAVKRGKTEVEKERRNTLALQSKVTELQK</sequence>
<feature type="non-terminal residue" evidence="1">
    <location>
        <position position="58"/>
    </location>
</feature>
<accession>A0ABD0R582</accession>
<proteinExistence type="predicted"/>
<dbReference type="AlphaFoldDB" id="A0ABD0R582"/>
<evidence type="ECO:0000313" key="2">
    <source>
        <dbReference type="Proteomes" id="UP001529510"/>
    </source>
</evidence>
<reference evidence="1 2" key="1">
    <citation type="submission" date="2024-05" db="EMBL/GenBank/DDBJ databases">
        <title>Genome sequencing and assembly of Indian major carp, Cirrhinus mrigala (Hamilton, 1822).</title>
        <authorList>
            <person name="Mohindra V."/>
            <person name="Chowdhury L.M."/>
            <person name="Lal K."/>
            <person name="Jena J.K."/>
        </authorList>
    </citation>
    <scope>NUCLEOTIDE SEQUENCE [LARGE SCALE GENOMIC DNA]</scope>
    <source>
        <strain evidence="1">CM1030</strain>
        <tissue evidence="1">Blood</tissue>
    </source>
</reference>